<dbReference type="PANTHER" id="PTHR30290:SF9">
    <property type="entry name" value="OLIGOPEPTIDE-BINDING PROTEIN APPA"/>
    <property type="match status" value="1"/>
</dbReference>
<gene>
    <name evidence="6" type="ORF">UT75_C0002G0018</name>
</gene>
<dbReference type="Proteomes" id="UP000034072">
    <property type="component" value="Unassembled WGS sequence"/>
</dbReference>
<feature type="transmembrane region" description="Helical" evidence="4">
    <location>
        <begin position="52"/>
        <end position="73"/>
    </location>
</feature>
<keyword evidence="2" id="KW-0813">Transport</keyword>
<keyword evidence="4" id="KW-0472">Membrane</keyword>
<evidence type="ECO:0000313" key="7">
    <source>
        <dbReference type="Proteomes" id="UP000034072"/>
    </source>
</evidence>
<dbReference type="PANTHER" id="PTHR30290">
    <property type="entry name" value="PERIPLASMIC BINDING COMPONENT OF ABC TRANSPORTER"/>
    <property type="match status" value="1"/>
</dbReference>
<reference evidence="6 7" key="1">
    <citation type="journal article" date="2015" name="Nature">
        <title>rRNA introns, odd ribosomes, and small enigmatic genomes across a large radiation of phyla.</title>
        <authorList>
            <person name="Brown C.T."/>
            <person name="Hug L.A."/>
            <person name="Thomas B.C."/>
            <person name="Sharon I."/>
            <person name="Castelle C.J."/>
            <person name="Singh A."/>
            <person name="Wilkins M.J."/>
            <person name="Williams K.H."/>
            <person name="Banfield J.F."/>
        </authorList>
    </citation>
    <scope>NUCLEOTIDE SEQUENCE [LARGE SCALE GENOMIC DNA]</scope>
</reference>
<dbReference type="InterPro" id="IPR039424">
    <property type="entry name" value="SBP_5"/>
</dbReference>
<dbReference type="GO" id="GO:0015833">
    <property type="term" value="P:peptide transport"/>
    <property type="evidence" value="ECO:0007669"/>
    <property type="project" value="TreeGrafter"/>
</dbReference>
<evidence type="ECO:0000256" key="3">
    <source>
        <dbReference type="ARBA" id="ARBA00022729"/>
    </source>
</evidence>
<evidence type="ECO:0000259" key="5">
    <source>
        <dbReference type="Pfam" id="PF00496"/>
    </source>
</evidence>
<keyword evidence="4" id="KW-0812">Transmembrane</keyword>
<feature type="domain" description="Solute-binding protein family 5" evidence="5">
    <location>
        <begin position="128"/>
        <end position="503"/>
    </location>
</feature>
<dbReference type="Pfam" id="PF00496">
    <property type="entry name" value="SBP_bac_5"/>
    <property type="match status" value="1"/>
</dbReference>
<evidence type="ECO:0000256" key="2">
    <source>
        <dbReference type="ARBA" id="ARBA00022448"/>
    </source>
</evidence>
<dbReference type="AlphaFoldDB" id="A0A0G0QUE7"/>
<comment type="similarity">
    <text evidence="1">Belongs to the bacterial solute-binding protein 5 family.</text>
</comment>
<dbReference type="SUPFAM" id="SSF53850">
    <property type="entry name" value="Periplasmic binding protein-like II"/>
    <property type="match status" value="1"/>
</dbReference>
<accession>A0A0G0QUE7</accession>
<dbReference type="GO" id="GO:1904680">
    <property type="term" value="F:peptide transmembrane transporter activity"/>
    <property type="evidence" value="ECO:0007669"/>
    <property type="project" value="TreeGrafter"/>
</dbReference>
<evidence type="ECO:0000313" key="6">
    <source>
        <dbReference type="EMBL" id="KKR40981.1"/>
    </source>
</evidence>
<keyword evidence="3" id="KW-0732">Signal</keyword>
<dbReference type="Gene3D" id="3.90.76.10">
    <property type="entry name" value="Dipeptide-binding Protein, Domain 1"/>
    <property type="match status" value="1"/>
</dbReference>
<comment type="caution">
    <text evidence="6">The sequence shown here is derived from an EMBL/GenBank/DDBJ whole genome shotgun (WGS) entry which is preliminary data.</text>
</comment>
<evidence type="ECO:0000256" key="4">
    <source>
        <dbReference type="SAM" id="Phobius"/>
    </source>
</evidence>
<protein>
    <recommendedName>
        <fullName evidence="5">Solute-binding protein family 5 domain-containing protein</fullName>
    </recommendedName>
</protein>
<dbReference type="GO" id="GO:0042597">
    <property type="term" value="C:periplasmic space"/>
    <property type="evidence" value="ECO:0007669"/>
    <property type="project" value="UniProtKB-ARBA"/>
</dbReference>
<keyword evidence="4" id="KW-1133">Transmembrane helix</keyword>
<organism evidence="6 7">
    <name type="scientific">Candidatus Yanofskybacteria bacterium GW2011_GWE2_40_11</name>
    <dbReference type="NCBI Taxonomy" id="1619033"/>
    <lineage>
        <taxon>Bacteria</taxon>
        <taxon>Candidatus Yanofskyibacteriota</taxon>
    </lineage>
</organism>
<dbReference type="Gene3D" id="3.10.105.10">
    <property type="entry name" value="Dipeptide-binding Protein, Domain 3"/>
    <property type="match status" value="1"/>
</dbReference>
<proteinExistence type="inferred from homology"/>
<dbReference type="Gene3D" id="3.40.190.10">
    <property type="entry name" value="Periplasmic binding protein-like II"/>
    <property type="match status" value="1"/>
</dbReference>
<dbReference type="EMBL" id="LBXZ01000002">
    <property type="protein sequence ID" value="KKR40981.1"/>
    <property type="molecule type" value="Genomic_DNA"/>
</dbReference>
<name>A0A0G0QUE7_9BACT</name>
<dbReference type="InterPro" id="IPR000914">
    <property type="entry name" value="SBP_5_dom"/>
</dbReference>
<sequence>MLKSENQLDDFFGYKPEDSNKLPAIKPKKRFFKSLEEKARLLSKILSTKERYIIFSFLVIILGSLLSIPVTAYRHYTQETPDYGGSFVEGIVGEPRHINPLLSQANDADRDLVSLIYSGLLKYNEEGKLVPDLAKSYDISSDGLKYTVYLKPGIKWHDGVALTADDVLFTIETAQSSDYGSLQKANWTGVTVEKVDELTLILKLNDKYAQFLNNLTLNILPKHVWQEVKPINFSLSELNLKPIGSGPYKFNKLKKDNTGTITSYELSANENYYDGRAHIDTIKLNFYASEIELIEAYNRNDIQNLGYISPVNLDKVKFRNRLNVQELKMPRYFGAFMNTNQSEVLADKNIRLALAYGTDRQEIINKVLDGHGSIVNSPLVGDVIDINNEVKKYDFDTELAKQVLKETGWTNPDERGVLRKGTGKNEKRLTIKITTSTWPELSEAADILKEQWGKIGFEVNIEVLPIAALQQTIRERAYEILLFGEILSIDPDPFTLWHSSQKKDKGLNLALYDNKTADTILEEARQTLNPIERMKKYDDFQRIVIEDIPAIFLYNPDYLYGQAKDIKGFKTKIISMPSDRFVNVEKWYINTKRSSK</sequence>
<dbReference type="GO" id="GO:0043190">
    <property type="term" value="C:ATP-binding cassette (ABC) transporter complex"/>
    <property type="evidence" value="ECO:0007669"/>
    <property type="project" value="InterPro"/>
</dbReference>
<dbReference type="InterPro" id="IPR030678">
    <property type="entry name" value="Peptide/Ni-bd"/>
</dbReference>
<dbReference type="PIRSF" id="PIRSF002741">
    <property type="entry name" value="MppA"/>
    <property type="match status" value="1"/>
</dbReference>
<evidence type="ECO:0000256" key="1">
    <source>
        <dbReference type="ARBA" id="ARBA00005695"/>
    </source>
</evidence>